<organism evidence="1 2">
    <name type="scientific">Aquarana catesbeiana</name>
    <name type="common">American bullfrog</name>
    <name type="synonym">Rana catesbeiana</name>
    <dbReference type="NCBI Taxonomy" id="8400"/>
    <lineage>
        <taxon>Eukaryota</taxon>
        <taxon>Metazoa</taxon>
        <taxon>Chordata</taxon>
        <taxon>Craniata</taxon>
        <taxon>Vertebrata</taxon>
        <taxon>Euteleostomi</taxon>
        <taxon>Amphibia</taxon>
        <taxon>Batrachia</taxon>
        <taxon>Anura</taxon>
        <taxon>Neobatrachia</taxon>
        <taxon>Ranoidea</taxon>
        <taxon>Ranidae</taxon>
        <taxon>Aquarana</taxon>
    </lineage>
</organism>
<evidence type="ECO:0000313" key="1">
    <source>
        <dbReference type="EMBL" id="PIO29931.1"/>
    </source>
</evidence>
<proteinExistence type="predicted"/>
<evidence type="ECO:0000313" key="2">
    <source>
        <dbReference type="Proteomes" id="UP000228934"/>
    </source>
</evidence>
<dbReference type="Proteomes" id="UP000228934">
    <property type="component" value="Unassembled WGS sequence"/>
</dbReference>
<reference evidence="2" key="1">
    <citation type="journal article" date="2017" name="Nat. Commun.">
        <title>The North American bullfrog draft genome provides insight into hormonal regulation of long noncoding RNA.</title>
        <authorList>
            <person name="Hammond S.A."/>
            <person name="Warren R.L."/>
            <person name="Vandervalk B.P."/>
            <person name="Kucuk E."/>
            <person name="Khan H."/>
            <person name="Gibb E.A."/>
            <person name="Pandoh P."/>
            <person name="Kirk H."/>
            <person name="Zhao Y."/>
            <person name="Jones M."/>
            <person name="Mungall A.J."/>
            <person name="Coope R."/>
            <person name="Pleasance S."/>
            <person name="Moore R.A."/>
            <person name="Holt R.A."/>
            <person name="Round J.M."/>
            <person name="Ohora S."/>
            <person name="Walle B.V."/>
            <person name="Veldhoen N."/>
            <person name="Helbing C.C."/>
            <person name="Birol I."/>
        </authorList>
    </citation>
    <scope>NUCLEOTIDE SEQUENCE [LARGE SCALE GENOMIC DNA]</scope>
</reference>
<sequence>MICLKKESLLMSFPFRFRKLLESLACQTVILEFLLF</sequence>
<accession>A0A2G9RRU4</accession>
<dbReference type="EMBL" id="KV934103">
    <property type="protein sequence ID" value="PIO29931.1"/>
    <property type="molecule type" value="Genomic_DNA"/>
</dbReference>
<gene>
    <name evidence="1" type="ORF">AB205_0215420</name>
</gene>
<keyword evidence="2" id="KW-1185">Reference proteome</keyword>
<name>A0A2G9RRU4_AQUCT</name>
<protein>
    <submittedName>
        <fullName evidence="1">Uncharacterized protein</fullName>
    </submittedName>
</protein>
<dbReference type="AlphaFoldDB" id="A0A2G9RRU4"/>